<reference evidence="1" key="1">
    <citation type="submission" date="2014-07" db="EMBL/GenBank/DDBJ databases">
        <authorList>
            <person name="Zhang J.E."/>
            <person name="Yang H."/>
            <person name="Guo J."/>
            <person name="Deng Z."/>
            <person name="Luo H."/>
            <person name="Luo M."/>
            <person name="Zhao B."/>
        </authorList>
    </citation>
    <scope>NUCLEOTIDE SEQUENCE</scope>
    <source>
        <strain evidence="1">AM4</strain>
    </source>
</reference>
<accession>A0A1L7RPQ8</accession>
<name>A0A1L7RPQ8_9ACTO</name>
<organism evidence="1">
    <name type="scientific">Actinomyces succiniciruminis</name>
    <dbReference type="NCBI Taxonomy" id="1522002"/>
    <lineage>
        <taxon>Bacteria</taxon>
        <taxon>Bacillati</taxon>
        <taxon>Actinomycetota</taxon>
        <taxon>Actinomycetes</taxon>
        <taxon>Actinomycetales</taxon>
        <taxon>Actinomycetaceae</taxon>
        <taxon>Actinomyces</taxon>
    </lineage>
</organism>
<dbReference type="EMBL" id="LK995535">
    <property type="protein sequence ID" value="CED92220.1"/>
    <property type="molecule type" value="Genomic_DNA"/>
</dbReference>
<evidence type="ECO:0000313" key="1">
    <source>
        <dbReference type="EMBL" id="CED92220.1"/>
    </source>
</evidence>
<dbReference type="RefSeq" id="WP_210581548.1">
    <property type="nucleotide sequence ID" value="NZ_LK995535.1"/>
</dbReference>
<dbReference type="AlphaFoldDB" id="A0A1L7RPQ8"/>
<sequence length="315" mass="35404">MNNSIDRTATPEARISLLNSLGTSGIGENRDLFKHEIEFQRIITNSNTSIFRPLQLSCDTLTEFPNLQVAYIIDAFDLLPTRPDLAFDSMWKALEAGIHDDNNTNDPNMVVELNKLADTLPTETSQLLWKSTPGLAKVKLMRRIMEPKAEAPTGSWDNGKLFTWQKDPKRKALISDIQKELTRMEQELSTKAISKTEIRRQLGMFLANTMLQGKLSTPTADKPIPGNLSSVILLLFLYGMRNDRTHANSTPAFLKQNAVLRDYAYHYYCVVAVYAILMTVRATKLNGPNLTSGNVRKNAAENLRIAEALFGDAWQ</sequence>
<proteinExistence type="predicted"/>
<protein>
    <submittedName>
        <fullName evidence="1">Uncharacterized protein</fullName>
    </submittedName>
</protein>
<gene>
    <name evidence="1" type="ORF">AAM4_2388</name>
</gene>